<name>A0A1H7YVP2_OLID1</name>
<evidence type="ECO:0000313" key="2">
    <source>
        <dbReference type="Proteomes" id="UP000199421"/>
    </source>
</evidence>
<accession>A0A1H7YVP2</accession>
<dbReference type="InterPro" id="IPR010982">
    <property type="entry name" value="Lambda_DNA-bd_dom_sf"/>
</dbReference>
<dbReference type="GO" id="GO:0003677">
    <property type="term" value="F:DNA binding"/>
    <property type="evidence" value="ECO:0007669"/>
    <property type="project" value="InterPro"/>
</dbReference>
<dbReference type="SUPFAM" id="SSF47413">
    <property type="entry name" value="lambda repressor-like DNA-binding domains"/>
    <property type="match status" value="1"/>
</dbReference>
<sequence length="127" mass="15133">MDKHYGEIIERTIRRNGYSISELARLTKVNRRSIYNWFNQPKFKPDIIFKIGCALKHDFSVEFPELFSTEDFQRAFANSKLINTEILVEEIEKINYWKDKYIGLLEEYNHMLSLRSINKLSLLVPSN</sequence>
<evidence type="ECO:0008006" key="3">
    <source>
        <dbReference type="Google" id="ProtNLM"/>
    </source>
</evidence>
<dbReference type="CDD" id="cd00093">
    <property type="entry name" value="HTH_XRE"/>
    <property type="match status" value="1"/>
</dbReference>
<organism evidence="1 2">
    <name type="scientific">Olivibacter domesticus</name>
    <name type="common">Pseudosphingobacterium domesticum</name>
    <dbReference type="NCBI Taxonomy" id="407022"/>
    <lineage>
        <taxon>Bacteria</taxon>
        <taxon>Pseudomonadati</taxon>
        <taxon>Bacteroidota</taxon>
        <taxon>Sphingobacteriia</taxon>
        <taxon>Sphingobacteriales</taxon>
        <taxon>Sphingobacteriaceae</taxon>
        <taxon>Olivibacter</taxon>
    </lineage>
</organism>
<reference evidence="2" key="1">
    <citation type="submission" date="2016-10" db="EMBL/GenBank/DDBJ databases">
        <authorList>
            <person name="Varghese N."/>
            <person name="Submissions S."/>
        </authorList>
    </citation>
    <scope>NUCLEOTIDE SEQUENCE [LARGE SCALE GENOMIC DNA]</scope>
    <source>
        <strain evidence="2">DSM 18733</strain>
    </source>
</reference>
<dbReference type="RefSeq" id="WP_093332539.1">
    <property type="nucleotide sequence ID" value="NZ_FOAF01000014.1"/>
</dbReference>
<dbReference type="Gene3D" id="1.10.260.40">
    <property type="entry name" value="lambda repressor-like DNA-binding domains"/>
    <property type="match status" value="1"/>
</dbReference>
<keyword evidence="2" id="KW-1185">Reference proteome</keyword>
<dbReference type="EMBL" id="FOAF01000014">
    <property type="protein sequence ID" value="SEM50276.1"/>
    <property type="molecule type" value="Genomic_DNA"/>
</dbReference>
<dbReference type="AlphaFoldDB" id="A0A1H7YVP2"/>
<dbReference type="Proteomes" id="UP000199421">
    <property type="component" value="Unassembled WGS sequence"/>
</dbReference>
<dbReference type="InterPro" id="IPR001387">
    <property type="entry name" value="Cro/C1-type_HTH"/>
</dbReference>
<protein>
    <recommendedName>
        <fullName evidence="3">HTH cro/C1-type domain-containing protein</fullName>
    </recommendedName>
</protein>
<gene>
    <name evidence="1" type="ORF">SAMN05661044_05356</name>
</gene>
<evidence type="ECO:0000313" key="1">
    <source>
        <dbReference type="EMBL" id="SEM50276.1"/>
    </source>
</evidence>
<proteinExistence type="predicted"/>
<dbReference type="OrthoDB" id="981159at2"/>